<gene>
    <name evidence="5" type="ORF">ANCCAN_20886</name>
</gene>
<accession>A0A368FR29</accession>
<dbReference type="EMBL" id="JOJR01000945">
    <property type="protein sequence ID" value="RCN33290.1"/>
    <property type="molecule type" value="Genomic_DNA"/>
</dbReference>
<dbReference type="PANTHER" id="PTHR11480:SF3">
    <property type="entry name" value="BCDNA.GH08312"/>
    <property type="match status" value="1"/>
</dbReference>
<dbReference type="InterPro" id="IPR008138">
    <property type="entry name" value="SapB_2"/>
</dbReference>
<dbReference type="InterPro" id="IPR011001">
    <property type="entry name" value="Saposin-like"/>
</dbReference>
<keyword evidence="1" id="KW-1015">Disulfide bond</keyword>
<protein>
    <submittedName>
        <fullName evidence="5">Surfactant protein B</fullName>
    </submittedName>
</protein>
<dbReference type="PROSITE" id="PS50015">
    <property type="entry name" value="SAP_B"/>
    <property type="match status" value="4"/>
</dbReference>
<feature type="domain" description="Saposin B-type" evidence="4">
    <location>
        <begin position="255"/>
        <end position="336"/>
    </location>
</feature>
<feature type="signal peptide" evidence="3">
    <location>
        <begin position="1"/>
        <end position="15"/>
    </location>
</feature>
<name>A0A368FR29_ANCCA</name>
<organism evidence="5 6">
    <name type="scientific">Ancylostoma caninum</name>
    <name type="common">Dog hookworm</name>
    <dbReference type="NCBI Taxonomy" id="29170"/>
    <lineage>
        <taxon>Eukaryota</taxon>
        <taxon>Metazoa</taxon>
        <taxon>Ecdysozoa</taxon>
        <taxon>Nematoda</taxon>
        <taxon>Chromadorea</taxon>
        <taxon>Rhabditida</taxon>
        <taxon>Rhabditina</taxon>
        <taxon>Rhabditomorpha</taxon>
        <taxon>Strongyloidea</taxon>
        <taxon>Ancylostomatidae</taxon>
        <taxon>Ancylostomatinae</taxon>
        <taxon>Ancylostoma</taxon>
    </lineage>
</organism>
<evidence type="ECO:0000259" key="4">
    <source>
        <dbReference type="PROSITE" id="PS50015"/>
    </source>
</evidence>
<dbReference type="Pfam" id="PF03489">
    <property type="entry name" value="SapB_2"/>
    <property type="match status" value="1"/>
</dbReference>
<feature type="chain" id="PRO_5016719321" evidence="3">
    <location>
        <begin position="16"/>
        <end position="451"/>
    </location>
</feature>
<keyword evidence="2" id="KW-0325">Glycoprotein</keyword>
<keyword evidence="6" id="KW-1185">Reference proteome</keyword>
<evidence type="ECO:0000313" key="6">
    <source>
        <dbReference type="Proteomes" id="UP000252519"/>
    </source>
</evidence>
<dbReference type="AlphaFoldDB" id="A0A368FR29"/>
<evidence type="ECO:0000256" key="2">
    <source>
        <dbReference type="ARBA" id="ARBA00023180"/>
    </source>
</evidence>
<feature type="domain" description="Saposin B-type" evidence="4">
    <location>
        <begin position="37"/>
        <end position="116"/>
    </location>
</feature>
<feature type="domain" description="Saposin B-type" evidence="4">
    <location>
        <begin position="370"/>
        <end position="451"/>
    </location>
</feature>
<dbReference type="SUPFAM" id="SSF47862">
    <property type="entry name" value="Saposin"/>
    <property type="match status" value="4"/>
</dbReference>
<dbReference type="OrthoDB" id="69496at2759"/>
<dbReference type="InterPro" id="IPR051428">
    <property type="entry name" value="Sphingo_Act-Surfact_Prot"/>
</dbReference>
<reference evidence="5 6" key="1">
    <citation type="submission" date="2014-10" db="EMBL/GenBank/DDBJ databases">
        <title>Draft genome of the hookworm Ancylostoma caninum.</title>
        <authorList>
            <person name="Mitreva M."/>
        </authorList>
    </citation>
    <scope>NUCLEOTIDE SEQUENCE [LARGE SCALE GENOMIC DNA]</scope>
    <source>
        <strain evidence="5 6">Baltimore</strain>
    </source>
</reference>
<evidence type="ECO:0000313" key="5">
    <source>
        <dbReference type="EMBL" id="RCN33290.1"/>
    </source>
</evidence>
<dbReference type="PANTHER" id="PTHR11480">
    <property type="entry name" value="SAPOSIN-RELATED"/>
    <property type="match status" value="1"/>
</dbReference>
<proteinExistence type="predicted"/>
<sequence length="451" mass="50843">MKCFVLFAVIAACFAFDKESMLKHNKISKEAVGAVEIKSTCDECQALVRRFSEAAKDPKKLAELKMLLNVLCHETSYVDECRVFVSKLDVIVKKLEPYLQDAHRVCKSFHMCSNSRLDAFHRIGLLYAKRGMNKVEAKNDLVCDECQFAAKELKTLVEDKEKQQAIREFFSQNVCKHIPRYQGMCDMLVEQFLPEMFQELDSLLQDPKKACADIGFCPRMGAQRKLTPPHVESSLHPAAAFFEAAKAIQTPAGSILMSCLECKLAVEEVISGLIAERNATSAGIQNLACHDLLPSNFTAGCDDFLSLYLPTVLYMTYEQFTPEGVCKEMKSCDSVSCRSPWTTDTILCQLRYIFVALVVRMSKLSKSQRNNLKCKSCAGVQEYFKTAVDRPETARFQRFVISELKRSACDYLGDFATTCDRFVDGVIPRMFAKFFEINKSEAVCSKIHPGC</sequence>
<dbReference type="Gene3D" id="1.10.225.10">
    <property type="entry name" value="Saposin-like"/>
    <property type="match status" value="4"/>
</dbReference>
<dbReference type="InterPro" id="IPR008139">
    <property type="entry name" value="SaposinB_dom"/>
</dbReference>
<evidence type="ECO:0000256" key="1">
    <source>
        <dbReference type="ARBA" id="ARBA00023157"/>
    </source>
</evidence>
<evidence type="ECO:0000256" key="3">
    <source>
        <dbReference type="SAM" id="SignalP"/>
    </source>
</evidence>
<feature type="domain" description="Saposin B-type" evidence="4">
    <location>
        <begin position="139"/>
        <end position="221"/>
    </location>
</feature>
<comment type="caution">
    <text evidence="5">The sequence shown here is derived from an EMBL/GenBank/DDBJ whole genome shotgun (WGS) entry which is preliminary data.</text>
</comment>
<keyword evidence="3" id="KW-0732">Signal</keyword>
<dbReference type="SMART" id="SM00741">
    <property type="entry name" value="SapB"/>
    <property type="match status" value="4"/>
</dbReference>
<dbReference type="Proteomes" id="UP000252519">
    <property type="component" value="Unassembled WGS sequence"/>
</dbReference>
<dbReference type="STRING" id="29170.A0A368FR29"/>